<dbReference type="Proteomes" id="UP000193144">
    <property type="component" value="Unassembled WGS sequence"/>
</dbReference>
<proteinExistence type="predicted"/>
<name>A0A1Y2A911_9PLEO</name>
<accession>A0A1Y2A911</accession>
<dbReference type="EMBL" id="MCFA01000004">
    <property type="protein sequence ID" value="ORY18954.1"/>
    <property type="molecule type" value="Genomic_DNA"/>
</dbReference>
<evidence type="ECO:0000313" key="3">
    <source>
        <dbReference type="Proteomes" id="UP000193144"/>
    </source>
</evidence>
<gene>
    <name evidence="2" type="ORF">BCR34DRAFT_553000</name>
</gene>
<sequence>MYPVKFLLALPFLVGSATAYIECTVGATYCGWYLADDLKWGNSVLTTKLATDLGTCTMWGDMQARNALWLCESGGLARATKVCDKNCDGPQAHCR</sequence>
<feature type="chain" id="PRO_5010989671" evidence="1">
    <location>
        <begin position="20"/>
        <end position="95"/>
    </location>
</feature>
<keyword evidence="1" id="KW-0732">Signal</keyword>
<reference evidence="2 3" key="1">
    <citation type="submission" date="2016-07" db="EMBL/GenBank/DDBJ databases">
        <title>Pervasive Adenine N6-methylation of Active Genes in Fungi.</title>
        <authorList>
            <consortium name="DOE Joint Genome Institute"/>
            <person name="Mondo S.J."/>
            <person name="Dannebaum R.O."/>
            <person name="Kuo R.C."/>
            <person name="Labutti K."/>
            <person name="Haridas S."/>
            <person name="Kuo A."/>
            <person name="Salamov A."/>
            <person name="Ahrendt S.R."/>
            <person name="Lipzen A."/>
            <person name="Sullivan W."/>
            <person name="Andreopoulos W.B."/>
            <person name="Clum A."/>
            <person name="Lindquist E."/>
            <person name="Daum C."/>
            <person name="Ramamoorthy G.K."/>
            <person name="Gryganskyi A."/>
            <person name="Culley D."/>
            <person name="Magnuson J.K."/>
            <person name="James T.Y."/>
            <person name="O'Malley M.A."/>
            <person name="Stajich J.E."/>
            <person name="Spatafora J.W."/>
            <person name="Visel A."/>
            <person name="Grigoriev I.V."/>
        </authorList>
    </citation>
    <scope>NUCLEOTIDE SEQUENCE [LARGE SCALE GENOMIC DNA]</scope>
    <source>
        <strain evidence="2 3">CBS 115471</strain>
    </source>
</reference>
<feature type="signal peptide" evidence="1">
    <location>
        <begin position="1"/>
        <end position="19"/>
    </location>
</feature>
<dbReference type="AlphaFoldDB" id="A0A1Y2A911"/>
<comment type="caution">
    <text evidence="2">The sequence shown here is derived from an EMBL/GenBank/DDBJ whole genome shotgun (WGS) entry which is preliminary data.</text>
</comment>
<organism evidence="2 3">
    <name type="scientific">Clohesyomyces aquaticus</name>
    <dbReference type="NCBI Taxonomy" id="1231657"/>
    <lineage>
        <taxon>Eukaryota</taxon>
        <taxon>Fungi</taxon>
        <taxon>Dikarya</taxon>
        <taxon>Ascomycota</taxon>
        <taxon>Pezizomycotina</taxon>
        <taxon>Dothideomycetes</taxon>
        <taxon>Pleosporomycetidae</taxon>
        <taxon>Pleosporales</taxon>
        <taxon>Lindgomycetaceae</taxon>
        <taxon>Clohesyomyces</taxon>
    </lineage>
</organism>
<protein>
    <submittedName>
        <fullName evidence="2">Uncharacterized protein</fullName>
    </submittedName>
</protein>
<keyword evidence="3" id="KW-1185">Reference proteome</keyword>
<evidence type="ECO:0000256" key="1">
    <source>
        <dbReference type="SAM" id="SignalP"/>
    </source>
</evidence>
<evidence type="ECO:0000313" key="2">
    <source>
        <dbReference type="EMBL" id="ORY18954.1"/>
    </source>
</evidence>